<dbReference type="AlphaFoldDB" id="A0A6V7XBI7"/>
<name>A0A6V7XBI7_MELEN</name>
<organism evidence="1 2">
    <name type="scientific">Meloidogyne enterolobii</name>
    <name type="common">Root-knot nematode worm</name>
    <name type="synonym">Meloidogyne mayaguensis</name>
    <dbReference type="NCBI Taxonomy" id="390850"/>
    <lineage>
        <taxon>Eukaryota</taxon>
        <taxon>Metazoa</taxon>
        <taxon>Ecdysozoa</taxon>
        <taxon>Nematoda</taxon>
        <taxon>Chromadorea</taxon>
        <taxon>Rhabditida</taxon>
        <taxon>Tylenchina</taxon>
        <taxon>Tylenchomorpha</taxon>
        <taxon>Tylenchoidea</taxon>
        <taxon>Meloidogynidae</taxon>
        <taxon>Meloidogyninae</taxon>
        <taxon>Meloidogyne</taxon>
    </lineage>
</organism>
<reference evidence="1 2" key="1">
    <citation type="submission" date="2020-08" db="EMBL/GenBank/DDBJ databases">
        <authorList>
            <person name="Koutsovoulos G."/>
            <person name="Danchin GJ E."/>
        </authorList>
    </citation>
    <scope>NUCLEOTIDE SEQUENCE [LARGE SCALE GENOMIC DNA]</scope>
</reference>
<evidence type="ECO:0000313" key="2">
    <source>
        <dbReference type="Proteomes" id="UP000580250"/>
    </source>
</evidence>
<protein>
    <submittedName>
        <fullName evidence="1">Uncharacterized protein</fullName>
    </submittedName>
</protein>
<proteinExistence type="predicted"/>
<sequence length="41" mass="4465">MSLISQIYAVLLPKKIASEDITFFVDPNSPGLPIGQFGEDI</sequence>
<evidence type="ECO:0000313" key="1">
    <source>
        <dbReference type="EMBL" id="CAD2196603.1"/>
    </source>
</evidence>
<gene>
    <name evidence="1" type="ORF">MENT_LOCUS49780</name>
</gene>
<accession>A0A6V7XBI7</accession>
<dbReference type="EMBL" id="CAJEWN010001337">
    <property type="protein sequence ID" value="CAD2196603.1"/>
    <property type="molecule type" value="Genomic_DNA"/>
</dbReference>
<comment type="caution">
    <text evidence="1">The sequence shown here is derived from an EMBL/GenBank/DDBJ whole genome shotgun (WGS) entry which is preliminary data.</text>
</comment>
<dbReference type="Proteomes" id="UP000580250">
    <property type="component" value="Unassembled WGS sequence"/>
</dbReference>